<organism evidence="2">
    <name type="scientific">Octopus bimaculoides</name>
    <name type="common">California two-spotted octopus</name>
    <dbReference type="NCBI Taxonomy" id="37653"/>
    <lineage>
        <taxon>Eukaryota</taxon>
        <taxon>Metazoa</taxon>
        <taxon>Spiralia</taxon>
        <taxon>Lophotrochozoa</taxon>
        <taxon>Mollusca</taxon>
        <taxon>Cephalopoda</taxon>
        <taxon>Coleoidea</taxon>
        <taxon>Octopodiformes</taxon>
        <taxon>Octopoda</taxon>
        <taxon>Incirrata</taxon>
        <taxon>Octopodidae</taxon>
        <taxon>Octopus</taxon>
    </lineage>
</organism>
<sequence length="159" mass="15878">LPVQARESCRDMAKSPTLSVVVNSSDSLSPSINSSSDGLFLPVASSPLSVPPIAMQESSSAITTPMGGSTTNLPGVSLGLSPTVFKEFDHVSNNNNDVLPSSKSPGTGSPGNTTTTTTTTTTSTTTSTTTTATTTTTTATTPAAINVNNPTVTTATGPA</sequence>
<feature type="non-terminal residue" evidence="2">
    <location>
        <position position="1"/>
    </location>
</feature>
<evidence type="ECO:0000256" key="1">
    <source>
        <dbReference type="SAM" id="MobiDB-lite"/>
    </source>
</evidence>
<accession>A0A0L8GW31</accession>
<evidence type="ECO:0000313" key="2">
    <source>
        <dbReference type="EMBL" id="KOF81261.1"/>
    </source>
</evidence>
<name>A0A0L8GW31_OCTBM</name>
<feature type="non-terminal residue" evidence="2">
    <location>
        <position position="159"/>
    </location>
</feature>
<dbReference type="AlphaFoldDB" id="A0A0L8GW31"/>
<gene>
    <name evidence="2" type="ORF">OCBIM_22026791mg</name>
</gene>
<protein>
    <submittedName>
        <fullName evidence="2">Uncharacterized protein</fullName>
    </submittedName>
</protein>
<feature type="compositionally biased region" description="Polar residues" evidence="1">
    <location>
        <begin position="146"/>
        <end position="159"/>
    </location>
</feature>
<feature type="compositionally biased region" description="Low complexity" evidence="1">
    <location>
        <begin position="100"/>
        <end position="141"/>
    </location>
</feature>
<proteinExistence type="predicted"/>
<feature type="region of interest" description="Disordered" evidence="1">
    <location>
        <begin position="90"/>
        <end position="159"/>
    </location>
</feature>
<dbReference type="EMBL" id="KQ420117">
    <property type="protein sequence ID" value="KOF81261.1"/>
    <property type="molecule type" value="Genomic_DNA"/>
</dbReference>
<reference evidence="2" key="1">
    <citation type="submission" date="2015-07" db="EMBL/GenBank/DDBJ databases">
        <title>MeaNS - Measles Nucleotide Surveillance Program.</title>
        <authorList>
            <person name="Tran T."/>
            <person name="Druce J."/>
        </authorList>
    </citation>
    <scope>NUCLEOTIDE SEQUENCE</scope>
    <source>
        <strain evidence="2">UCB-OBI-ISO-001</strain>
        <tissue evidence="2">Gonad</tissue>
    </source>
</reference>